<accession>A0A7G5EAK5</accession>
<feature type="domain" description="HNH nuclease" evidence="1">
    <location>
        <begin position="74"/>
        <end position="128"/>
    </location>
</feature>
<dbReference type="CDD" id="cd00085">
    <property type="entry name" value="HNHc"/>
    <property type="match status" value="1"/>
</dbReference>
<dbReference type="GO" id="GO:0008270">
    <property type="term" value="F:zinc ion binding"/>
    <property type="evidence" value="ECO:0007669"/>
    <property type="project" value="InterPro"/>
</dbReference>
<keyword evidence="2" id="KW-0255">Endonuclease</keyword>
<protein>
    <submittedName>
        <fullName evidence="2">HNH endonuclease</fullName>
    </submittedName>
</protein>
<evidence type="ECO:0000313" key="2">
    <source>
        <dbReference type="EMBL" id="QMV71030.1"/>
    </source>
</evidence>
<keyword evidence="2" id="KW-0378">Hydrolase</keyword>
<dbReference type="Gene3D" id="1.10.30.50">
    <property type="match status" value="1"/>
</dbReference>
<organism evidence="2 3">
    <name type="scientific">Sphingobacterium paramultivorum</name>
    <dbReference type="NCBI Taxonomy" id="2886510"/>
    <lineage>
        <taxon>Bacteria</taxon>
        <taxon>Pseudomonadati</taxon>
        <taxon>Bacteroidota</taxon>
        <taxon>Sphingobacteriia</taxon>
        <taxon>Sphingobacteriales</taxon>
        <taxon>Sphingobacteriaceae</taxon>
        <taxon>Sphingobacterium</taxon>
    </lineage>
</organism>
<dbReference type="PANTHER" id="PTHR33877">
    <property type="entry name" value="SLL1193 PROTEIN"/>
    <property type="match status" value="1"/>
</dbReference>
<dbReference type="Proteomes" id="UP000515450">
    <property type="component" value="Chromosome"/>
</dbReference>
<dbReference type="SMART" id="SM00507">
    <property type="entry name" value="HNHc"/>
    <property type="match status" value="1"/>
</dbReference>
<dbReference type="Pfam" id="PF01844">
    <property type="entry name" value="HNH"/>
    <property type="match status" value="1"/>
</dbReference>
<evidence type="ECO:0000259" key="1">
    <source>
        <dbReference type="SMART" id="SM00507"/>
    </source>
</evidence>
<gene>
    <name evidence="2" type="ORF">HS960_01130</name>
</gene>
<dbReference type="PANTHER" id="PTHR33877:SF2">
    <property type="entry name" value="OS07G0170200 PROTEIN"/>
    <property type="match status" value="1"/>
</dbReference>
<proteinExistence type="predicted"/>
<keyword evidence="3" id="KW-1185">Reference proteome</keyword>
<dbReference type="InterPro" id="IPR003615">
    <property type="entry name" value="HNH_nuc"/>
</dbReference>
<evidence type="ECO:0000313" key="3">
    <source>
        <dbReference type="Proteomes" id="UP000515450"/>
    </source>
</evidence>
<dbReference type="GO" id="GO:0003676">
    <property type="term" value="F:nucleic acid binding"/>
    <property type="evidence" value="ECO:0007669"/>
    <property type="project" value="InterPro"/>
</dbReference>
<dbReference type="GO" id="GO:0004519">
    <property type="term" value="F:endonuclease activity"/>
    <property type="evidence" value="ECO:0007669"/>
    <property type="project" value="UniProtKB-KW"/>
</dbReference>
<keyword evidence="2" id="KW-0540">Nuclease</keyword>
<name>A0A7G5EAK5_9SPHI</name>
<sequence>MCPEVNLFESEFALPFAIDTASTDGECDDYRNTNKFKNRSYGHFSECAEYNHFIFHNRKQKSTGQRKRSLISKSLRFEIFQRDNYTCQYCGRTPQDGAKLSLDHKIAYSDGGKDTYENLITACMDCNMGKGNKVI</sequence>
<dbReference type="EMBL" id="CP058555">
    <property type="protein sequence ID" value="QMV71030.1"/>
    <property type="molecule type" value="Genomic_DNA"/>
</dbReference>
<dbReference type="InterPro" id="IPR002711">
    <property type="entry name" value="HNH"/>
</dbReference>
<dbReference type="InterPro" id="IPR052892">
    <property type="entry name" value="NA-targeting_endonuclease"/>
</dbReference>
<reference evidence="2 3" key="1">
    <citation type="journal article" date="2020" name="G3 (Bethesda)">
        <title>CeMbio - The Caenorhabditis elegans Microbiome Resource.</title>
        <authorList>
            <person name="Dirksen P."/>
            <person name="Assie A."/>
            <person name="Zimmermann J."/>
            <person name="Zhang F."/>
            <person name="Tietje A.M."/>
            <person name="Marsh S.A."/>
            <person name="Felix M.A."/>
            <person name="Shapira M."/>
            <person name="Kaleta C."/>
            <person name="Schulenburg H."/>
            <person name="Samuel B."/>
        </authorList>
    </citation>
    <scope>NUCLEOTIDE SEQUENCE [LARGE SCALE GENOMIC DNA]</scope>
    <source>
        <strain evidence="2 3">BIGb0170</strain>
    </source>
</reference>
<dbReference type="AlphaFoldDB" id="A0A7G5EAK5"/>